<sequence length="223" mass="24670">MNATVGDLMTEHVFAAREDTGYKDLAAFMRRHHVSALPVVDAENRVLGIVSTADLLTKLADPDSEEGYMAEPFRERLDRIKSSGAVVRDLMTAPAVTITADAEPRETAALMRDRGVKRLPVVDGEGRLVGIVSRADLLRVYEVPDDELQRMVDREIVHGMFGLDDVETAVRRGVVTLTGDVPQRSDIPRLAHAVRAVEGVVRADCRLSYRHDDLMALESVVQR</sequence>
<evidence type="ECO:0000259" key="3">
    <source>
        <dbReference type="PROSITE" id="PS51371"/>
    </source>
</evidence>
<feature type="domain" description="CBS" evidence="3">
    <location>
        <begin position="91"/>
        <end position="147"/>
    </location>
</feature>
<evidence type="ECO:0000256" key="1">
    <source>
        <dbReference type="ARBA" id="ARBA00023122"/>
    </source>
</evidence>
<dbReference type="CDD" id="cd04586">
    <property type="entry name" value="CBS_pair_BON_assoc"/>
    <property type="match status" value="1"/>
</dbReference>
<dbReference type="EMBL" id="CP074133">
    <property type="protein sequence ID" value="QUX20652.1"/>
    <property type="molecule type" value="Genomic_DNA"/>
</dbReference>
<dbReference type="Pfam" id="PF04972">
    <property type="entry name" value="BON"/>
    <property type="match status" value="1"/>
</dbReference>
<keyword evidence="1 2" id="KW-0129">CBS domain</keyword>
<name>A0ABX8BF41_9ACTN</name>
<protein>
    <submittedName>
        <fullName evidence="4">CBS domain-containing protein</fullName>
    </submittedName>
</protein>
<dbReference type="InterPro" id="IPR000644">
    <property type="entry name" value="CBS_dom"/>
</dbReference>
<dbReference type="PIRSF" id="PIRSF036990">
    <property type="entry name" value="UCP036990_CBS_BON"/>
    <property type="match status" value="1"/>
</dbReference>
<gene>
    <name evidence="4" type="ORF">KGD84_19350</name>
</gene>
<accession>A0ABX8BF41</accession>
<dbReference type="RefSeq" id="WP_220561849.1">
    <property type="nucleotide sequence ID" value="NZ_CP074133.1"/>
</dbReference>
<dbReference type="InterPro" id="IPR017080">
    <property type="entry name" value="UCP036990_CBS_BON"/>
</dbReference>
<dbReference type="SMART" id="SM00116">
    <property type="entry name" value="CBS"/>
    <property type="match status" value="2"/>
</dbReference>
<dbReference type="PROSITE" id="PS51371">
    <property type="entry name" value="CBS"/>
    <property type="match status" value="2"/>
</dbReference>
<dbReference type="SUPFAM" id="SSF54631">
    <property type="entry name" value="CBS-domain pair"/>
    <property type="match status" value="1"/>
</dbReference>
<keyword evidence="5" id="KW-1185">Reference proteome</keyword>
<dbReference type="Gene3D" id="3.30.1340.30">
    <property type="match status" value="1"/>
</dbReference>
<evidence type="ECO:0000256" key="2">
    <source>
        <dbReference type="PROSITE-ProRule" id="PRU00703"/>
    </source>
</evidence>
<organism evidence="4 5">
    <name type="scientific">Nocardiopsis changdeensis</name>
    <dbReference type="NCBI Taxonomy" id="2831969"/>
    <lineage>
        <taxon>Bacteria</taxon>
        <taxon>Bacillati</taxon>
        <taxon>Actinomycetota</taxon>
        <taxon>Actinomycetes</taxon>
        <taxon>Streptosporangiales</taxon>
        <taxon>Nocardiopsidaceae</taxon>
        <taxon>Nocardiopsis</taxon>
    </lineage>
</organism>
<dbReference type="Gene3D" id="3.10.580.10">
    <property type="entry name" value="CBS-domain"/>
    <property type="match status" value="1"/>
</dbReference>
<evidence type="ECO:0000313" key="5">
    <source>
        <dbReference type="Proteomes" id="UP000676079"/>
    </source>
</evidence>
<feature type="domain" description="CBS" evidence="3">
    <location>
        <begin position="9"/>
        <end position="65"/>
    </location>
</feature>
<evidence type="ECO:0000313" key="4">
    <source>
        <dbReference type="EMBL" id="QUX20652.1"/>
    </source>
</evidence>
<dbReference type="PANTHER" id="PTHR43080">
    <property type="entry name" value="CBS DOMAIN-CONTAINING PROTEIN CBSX3, MITOCHONDRIAL"/>
    <property type="match status" value="1"/>
</dbReference>
<dbReference type="InterPro" id="IPR007055">
    <property type="entry name" value="BON_dom"/>
</dbReference>
<dbReference type="InterPro" id="IPR051257">
    <property type="entry name" value="Diverse_CBS-Domain"/>
</dbReference>
<proteinExistence type="predicted"/>
<dbReference type="Proteomes" id="UP000676079">
    <property type="component" value="Chromosome"/>
</dbReference>
<reference evidence="4 5" key="1">
    <citation type="submission" date="2021-05" db="EMBL/GenBank/DDBJ databases">
        <title>Direct Submission.</title>
        <authorList>
            <person name="Li K."/>
            <person name="Gao J."/>
        </authorList>
    </citation>
    <scope>NUCLEOTIDE SEQUENCE [LARGE SCALE GENOMIC DNA]</scope>
    <source>
        <strain evidence="4 5">Mg02</strain>
    </source>
</reference>
<dbReference type="Pfam" id="PF00571">
    <property type="entry name" value="CBS"/>
    <property type="match status" value="2"/>
</dbReference>
<dbReference type="PANTHER" id="PTHR43080:SF29">
    <property type="entry name" value="OS02G0818000 PROTEIN"/>
    <property type="match status" value="1"/>
</dbReference>
<dbReference type="InterPro" id="IPR046342">
    <property type="entry name" value="CBS_dom_sf"/>
</dbReference>